<dbReference type="RefSeq" id="WP_106288163.1">
    <property type="nucleotide sequence ID" value="NZ_CAWNTC010000254.1"/>
</dbReference>
<protein>
    <submittedName>
        <fullName evidence="1">Phosphonate ABC transporter substrate-binding protein</fullName>
    </submittedName>
</protein>
<dbReference type="Proteomes" id="UP000238762">
    <property type="component" value="Unassembled WGS sequence"/>
</dbReference>
<accession>A0A2T1C5Q8</accession>
<dbReference type="SUPFAM" id="SSF53850">
    <property type="entry name" value="Periplasmic binding protein-like II"/>
    <property type="match status" value="1"/>
</dbReference>
<organism evidence="1 2">
    <name type="scientific">Merismopedia glauca CCAP 1448/3</name>
    <dbReference type="NCBI Taxonomy" id="1296344"/>
    <lineage>
        <taxon>Bacteria</taxon>
        <taxon>Bacillati</taxon>
        <taxon>Cyanobacteriota</taxon>
        <taxon>Cyanophyceae</taxon>
        <taxon>Synechococcales</taxon>
        <taxon>Merismopediaceae</taxon>
        <taxon>Merismopedia</taxon>
    </lineage>
</organism>
<evidence type="ECO:0000313" key="1">
    <source>
        <dbReference type="EMBL" id="PSB03463.1"/>
    </source>
</evidence>
<gene>
    <name evidence="1" type="ORF">C7B64_08220</name>
</gene>
<name>A0A2T1C5Q8_9CYAN</name>
<proteinExistence type="predicted"/>
<dbReference type="AlphaFoldDB" id="A0A2T1C5Q8"/>
<reference evidence="1 2" key="2">
    <citation type="submission" date="2018-03" db="EMBL/GenBank/DDBJ databases">
        <title>The ancient ancestry and fast evolution of plastids.</title>
        <authorList>
            <person name="Moore K.R."/>
            <person name="Magnabosco C."/>
            <person name="Momper L."/>
            <person name="Gold D.A."/>
            <person name="Bosak T."/>
            <person name="Fournier G.P."/>
        </authorList>
    </citation>
    <scope>NUCLEOTIDE SEQUENCE [LARGE SCALE GENOMIC DNA]</scope>
    <source>
        <strain evidence="1 2">CCAP 1448/3</strain>
    </source>
</reference>
<sequence>MISRRLFLLELLVLLASCQDQTSSVSGKLIVGLVSYGDGISSISELENFKNYLSEQLKTIIELEPAFNEIKAIEQIQKQVWALVFAPPGLAAIAISKSGYLPLFPLEGISNLRSVIVVLDNSPIRQLKDLSGKVISLGENGSATGYYLPIYNLYGTTLAEVRIASTPKTVLESIAKQEVVAGALSKAEFERYRSDFPETKFRILYIDPHNIPSGAILVSPQIERNQLEQIRQVMKAASPDIAQSAGYITNGNVPDYKYMIQVVERVMPIAQKISQKPAPLY</sequence>
<dbReference type="Gene3D" id="3.40.190.10">
    <property type="entry name" value="Periplasmic binding protein-like II"/>
    <property type="match status" value="2"/>
</dbReference>
<keyword evidence="2" id="KW-1185">Reference proteome</keyword>
<dbReference type="EMBL" id="PVWJ01000031">
    <property type="protein sequence ID" value="PSB03463.1"/>
    <property type="molecule type" value="Genomic_DNA"/>
</dbReference>
<reference evidence="1 2" key="1">
    <citation type="submission" date="2018-02" db="EMBL/GenBank/DDBJ databases">
        <authorList>
            <person name="Cohen D.B."/>
            <person name="Kent A.D."/>
        </authorList>
    </citation>
    <scope>NUCLEOTIDE SEQUENCE [LARGE SCALE GENOMIC DNA]</scope>
    <source>
        <strain evidence="1 2">CCAP 1448/3</strain>
    </source>
</reference>
<evidence type="ECO:0000313" key="2">
    <source>
        <dbReference type="Proteomes" id="UP000238762"/>
    </source>
</evidence>
<comment type="caution">
    <text evidence="1">The sequence shown here is derived from an EMBL/GenBank/DDBJ whole genome shotgun (WGS) entry which is preliminary data.</text>
</comment>
<dbReference type="Pfam" id="PF12974">
    <property type="entry name" value="Phosphonate-bd"/>
    <property type="match status" value="1"/>
</dbReference>
<dbReference type="OrthoDB" id="480969at2"/>